<evidence type="ECO:0000256" key="5">
    <source>
        <dbReference type="ARBA" id="ARBA00023180"/>
    </source>
</evidence>
<dbReference type="STRING" id="6186.A0A183JQ16"/>
<dbReference type="AlphaFoldDB" id="A0A183JQ16"/>
<evidence type="ECO:0000256" key="8">
    <source>
        <dbReference type="SAM" id="SignalP"/>
    </source>
</evidence>
<gene>
    <name evidence="11" type="ORF">SCUD_LOCUS4803</name>
</gene>
<feature type="domain" description="Glycosyl hydrolase family 31 C-terminal" evidence="10">
    <location>
        <begin position="91"/>
        <end position="149"/>
    </location>
</feature>
<dbReference type="GO" id="GO:0006491">
    <property type="term" value="P:N-glycan processing"/>
    <property type="evidence" value="ECO:0007669"/>
    <property type="project" value="TreeGrafter"/>
</dbReference>
<dbReference type="GO" id="GO:0090599">
    <property type="term" value="F:alpha-glucosidase activity"/>
    <property type="evidence" value="ECO:0007669"/>
    <property type="project" value="TreeGrafter"/>
</dbReference>
<evidence type="ECO:0000256" key="3">
    <source>
        <dbReference type="ARBA" id="ARBA00022729"/>
    </source>
</evidence>
<dbReference type="GO" id="GO:0005975">
    <property type="term" value="P:carbohydrate metabolic process"/>
    <property type="evidence" value="ECO:0007669"/>
    <property type="project" value="InterPro"/>
</dbReference>
<evidence type="ECO:0000256" key="1">
    <source>
        <dbReference type="ARBA" id="ARBA00004881"/>
    </source>
</evidence>
<keyword evidence="5" id="KW-0325">Glycoprotein</keyword>
<keyword evidence="3 8" id="KW-0732">Signal</keyword>
<accession>A0A183JQ16</accession>
<feature type="chain" id="PRO_5043140638" evidence="8">
    <location>
        <begin position="16"/>
        <end position="177"/>
    </location>
</feature>
<keyword evidence="4 7" id="KW-0378">Hydrolase</keyword>
<dbReference type="Pfam" id="PF01055">
    <property type="entry name" value="Glyco_hydro_31_2nd"/>
    <property type="match status" value="1"/>
</dbReference>
<feature type="signal peptide" evidence="8">
    <location>
        <begin position="1"/>
        <end position="15"/>
    </location>
</feature>
<evidence type="ECO:0000313" key="13">
    <source>
        <dbReference type="WBParaSite" id="SCUD_0000480301-mRNA-1"/>
    </source>
</evidence>
<dbReference type="WBParaSite" id="SCUD_0000480301-mRNA-1">
    <property type="protein sequence ID" value="SCUD_0000480301-mRNA-1"/>
    <property type="gene ID" value="SCUD_0000480301"/>
</dbReference>
<reference evidence="11 12" key="2">
    <citation type="submission" date="2018-11" db="EMBL/GenBank/DDBJ databases">
        <authorList>
            <consortium name="Pathogen Informatics"/>
        </authorList>
    </citation>
    <scope>NUCLEOTIDE SEQUENCE [LARGE SCALE GENOMIC DNA]</scope>
    <source>
        <strain evidence="11">Dakar</strain>
        <strain evidence="12">Dakar, Senegal</strain>
    </source>
</reference>
<evidence type="ECO:0000256" key="7">
    <source>
        <dbReference type="RuleBase" id="RU361185"/>
    </source>
</evidence>
<evidence type="ECO:0000256" key="6">
    <source>
        <dbReference type="ARBA" id="ARBA00023295"/>
    </source>
</evidence>
<evidence type="ECO:0000313" key="11">
    <source>
        <dbReference type="EMBL" id="VDO91004.1"/>
    </source>
</evidence>
<dbReference type="Pfam" id="PF21365">
    <property type="entry name" value="Glyco_hydro_31_3rd"/>
    <property type="match status" value="1"/>
</dbReference>
<dbReference type="InterPro" id="IPR000322">
    <property type="entry name" value="Glyco_hydro_31_TIM"/>
</dbReference>
<evidence type="ECO:0000256" key="2">
    <source>
        <dbReference type="ARBA" id="ARBA00007806"/>
    </source>
</evidence>
<evidence type="ECO:0000259" key="10">
    <source>
        <dbReference type="Pfam" id="PF21365"/>
    </source>
</evidence>
<dbReference type="Gene3D" id="3.20.20.80">
    <property type="entry name" value="Glycosidases"/>
    <property type="match status" value="1"/>
</dbReference>
<dbReference type="PANTHER" id="PTHR22762">
    <property type="entry name" value="ALPHA-GLUCOSIDASE"/>
    <property type="match status" value="1"/>
</dbReference>
<sequence>MLLSISVVGITLCGADVGGFFGNPDSELLTRWYQAAAYQPFFRAHAHIDSKRREPWLVASEYIDPIRKAIQARYQLLPYWYTLFARSEANGQPVMAPMWFHFPKDVNTYGLDDQYMIGEAVLVSPVTDQGAGYVQLYFPKGTWYHYPSLEVNDHLYGVLNSFASQLMCNMKIRVNPT</sequence>
<keyword evidence="6 7" id="KW-0326">Glycosidase</keyword>
<dbReference type="SUPFAM" id="SSF51011">
    <property type="entry name" value="Glycosyl hydrolase domain"/>
    <property type="match status" value="1"/>
</dbReference>
<dbReference type="InterPro" id="IPR017853">
    <property type="entry name" value="GH"/>
</dbReference>
<feature type="domain" description="Glycoside hydrolase family 31 TIM barrel" evidence="9">
    <location>
        <begin position="1"/>
        <end position="83"/>
    </location>
</feature>
<evidence type="ECO:0000256" key="4">
    <source>
        <dbReference type="ARBA" id="ARBA00022801"/>
    </source>
</evidence>
<keyword evidence="12" id="KW-1185">Reference proteome</keyword>
<organism evidence="13">
    <name type="scientific">Schistosoma curassoni</name>
    <dbReference type="NCBI Taxonomy" id="6186"/>
    <lineage>
        <taxon>Eukaryota</taxon>
        <taxon>Metazoa</taxon>
        <taxon>Spiralia</taxon>
        <taxon>Lophotrochozoa</taxon>
        <taxon>Platyhelminthes</taxon>
        <taxon>Trematoda</taxon>
        <taxon>Digenea</taxon>
        <taxon>Strigeidida</taxon>
        <taxon>Schistosomatoidea</taxon>
        <taxon>Schistosomatidae</taxon>
        <taxon>Schistosoma</taxon>
    </lineage>
</organism>
<dbReference type="EMBL" id="UZAK01006827">
    <property type="protein sequence ID" value="VDO91004.1"/>
    <property type="molecule type" value="Genomic_DNA"/>
</dbReference>
<dbReference type="InterPro" id="IPR013780">
    <property type="entry name" value="Glyco_hydro_b"/>
</dbReference>
<reference evidence="13" key="1">
    <citation type="submission" date="2016-06" db="UniProtKB">
        <authorList>
            <consortium name="WormBaseParasite"/>
        </authorList>
    </citation>
    <scope>IDENTIFICATION</scope>
</reference>
<dbReference type="InterPro" id="IPR048395">
    <property type="entry name" value="Glyco_hydro_31_C"/>
</dbReference>
<dbReference type="Gene3D" id="2.60.40.1180">
    <property type="entry name" value="Golgi alpha-mannosidase II"/>
    <property type="match status" value="1"/>
</dbReference>
<comment type="pathway">
    <text evidence="1">Glycan metabolism.</text>
</comment>
<name>A0A183JQ16_9TREM</name>
<comment type="similarity">
    <text evidence="2 7">Belongs to the glycosyl hydrolase 31 family.</text>
</comment>
<dbReference type="PANTHER" id="PTHR22762:SF54">
    <property type="entry name" value="BCDNA.GH04962"/>
    <property type="match status" value="1"/>
</dbReference>
<evidence type="ECO:0000259" key="9">
    <source>
        <dbReference type="Pfam" id="PF01055"/>
    </source>
</evidence>
<evidence type="ECO:0000313" key="12">
    <source>
        <dbReference type="Proteomes" id="UP000279833"/>
    </source>
</evidence>
<protein>
    <submittedName>
        <fullName evidence="13">Glycosyl hydrolase</fullName>
    </submittedName>
</protein>
<dbReference type="SUPFAM" id="SSF51445">
    <property type="entry name" value="(Trans)glycosidases"/>
    <property type="match status" value="1"/>
</dbReference>
<proteinExistence type="inferred from homology"/>
<dbReference type="Proteomes" id="UP000279833">
    <property type="component" value="Unassembled WGS sequence"/>
</dbReference>